<gene>
    <name evidence="6" type="primary">rsmG</name>
    <name evidence="7" type="ordered locus">CA2559_07365</name>
</gene>
<reference evidence="7 8" key="1">
    <citation type="journal article" date="2010" name="J. Bacteriol.">
        <title>The complete genome sequence of Croceibacter atlanticus HTCC2559T.</title>
        <authorList>
            <person name="Oh H.M."/>
            <person name="Kang I."/>
            <person name="Ferriera S."/>
            <person name="Giovannoni S.J."/>
            <person name="Cho J.C."/>
        </authorList>
    </citation>
    <scope>NUCLEOTIDE SEQUENCE [LARGE SCALE GENOMIC DNA]</scope>
    <source>
        <strain evidence="8">ATCC BAA-628 / HTCC2559 / KCTC 12090</strain>
    </source>
</reference>
<comment type="function">
    <text evidence="6">Specifically methylates the N7 position of a guanine in 16S rRNA.</text>
</comment>
<dbReference type="EMBL" id="CP002046">
    <property type="protein sequence ID" value="EAP88562.1"/>
    <property type="molecule type" value="Genomic_DNA"/>
</dbReference>
<protein>
    <recommendedName>
        <fullName evidence="6">Ribosomal RNA small subunit methyltransferase G</fullName>
        <ecNumber evidence="6">2.1.1.-</ecNumber>
    </recommendedName>
    <alternativeName>
        <fullName evidence="6">16S rRNA 7-methylguanosine methyltransferase</fullName>
        <shortName evidence="6">16S rRNA m7G methyltransferase</shortName>
    </alternativeName>
</protein>
<evidence type="ECO:0000256" key="3">
    <source>
        <dbReference type="ARBA" id="ARBA00022603"/>
    </source>
</evidence>
<dbReference type="Gene3D" id="3.40.50.150">
    <property type="entry name" value="Vaccinia Virus protein VP39"/>
    <property type="match status" value="1"/>
</dbReference>
<feature type="binding site" evidence="6">
    <location>
        <begin position="122"/>
        <end position="123"/>
    </location>
    <ligand>
        <name>S-adenosyl-L-methionine</name>
        <dbReference type="ChEBI" id="CHEBI:59789"/>
    </ligand>
</feature>
<evidence type="ECO:0000256" key="1">
    <source>
        <dbReference type="ARBA" id="ARBA00022490"/>
    </source>
</evidence>
<dbReference type="NCBIfam" id="TIGR00138">
    <property type="entry name" value="rsmG_gidB"/>
    <property type="match status" value="1"/>
</dbReference>
<evidence type="ECO:0000256" key="5">
    <source>
        <dbReference type="ARBA" id="ARBA00022691"/>
    </source>
</evidence>
<comment type="subcellular location">
    <subcellularLocation>
        <location evidence="6">Cytoplasm</location>
    </subcellularLocation>
</comment>
<dbReference type="KEGG" id="cat:CA2559_07365"/>
<evidence type="ECO:0000313" key="8">
    <source>
        <dbReference type="Proteomes" id="UP000002297"/>
    </source>
</evidence>
<organism evidence="7 8">
    <name type="scientific">Croceibacter atlanticus (strain ATCC BAA-628 / JCM 21780 / CIP 108009 / IAM 15332 / KCTC 12090 / HTCC2559)</name>
    <dbReference type="NCBI Taxonomy" id="216432"/>
    <lineage>
        <taxon>Bacteria</taxon>
        <taxon>Pseudomonadati</taxon>
        <taxon>Bacteroidota</taxon>
        <taxon>Flavobacteriia</taxon>
        <taxon>Flavobacteriales</taxon>
        <taxon>Flavobacteriaceae</taxon>
        <taxon>Croceibacter</taxon>
    </lineage>
</organism>
<evidence type="ECO:0000256" key="6">
    <source>
        <dbReference type="HAMAP-Rule" id="MF_00074"/>
    </source>
</evidence>
<comment type="caution">
    <text evidence="6">Lacks conserved residue(s) required for the propagation of feature annotation.</text>
</comment>
<sequence>MKEIIQHFPDLTELQLEQFSKIGDLYKDWNQKINVVSRKDIDEIYSRHVLHSLGIAKVMSFKDGAKVMDVGTGGGFPGIPLAILFPEVQFHLVDSIGKKIKVVDEVVEGLGLTNVKTSHSRVEEINDTYDFIVSRAVAHMETFTHWIKGKVAKKSNHELKNGILYLKGGDLSEELQNFPKATIYELTDFFKDEFFDTKKVVHLPIKYKP</sequence>
<keyword evidence="4 6" id="KW-0808">Transferase</keyword>
<name>A3U8J5_CROAH</name>
<dbReference type="PIRSF" id="PIRSF003078">
    <property type="entry name" value="GidB"/>
    <property type="match status" value="1"/>
</dbReference>
<accession>A3U8J5</accession>
<dbReference type="RefSeq" id="WP_013187230.1">
    <property type="nucleotide sequence ID" value="NC_014230.1"/>
</dbReference>
<feature type="binding site" evidence="6">
    <location>
        <position position="71"/>
    </location>
    <ligand>
        <name>S-adenosyl-L-methionine</name>
        <dbReference type="ChEBI" id="CHEBI:59789"/>
    </ligand>
</feature>
<dbReference type="OrthoDB" id="9808773at2"/>
<keyword evidence="5 6" id="KW-0949">S-adenosyl-L-methionine</keyword>
<keyword evidence="1 6" id="KW-0963">Cytoplasm</keyword>
<dbReference type="STRING" id="216432.CA2559_07365"/>
<dbReference type="PANTHER" id="PTHR31760">
    <property type="entry name" value="S-ADENOSYL-L-METHIONINE-DEPENDENT METHYLTRANSFERASES SUPERFAMILY PROTEIN"/>
    <property type="match status" value="1"/>
</dbReference>
<dbReference type="GeneID" id="89453245"/>
<dbReference type="Proteomes" id="UP000002297">
    <property type="component" value="Chromosome"/>
</dbReference>
<keyword evidence="2 6" id="KW-0698">rRNA processing</keyword>
<proteinExistence type="inferred from homology"/>
<dbReference type="InterPro" id="IPR029063">
    <property type="entry name" value="SAM-dependent_MTases_sf"/>
</dbReference>
<evidence type="ECO:0000256" key="2">
    <source>
        <dbReference type="ARBA" id="ARBA00022552"/>
    </source>
</evidence>
<dbReference type="InterPro" id="IPR003682">
    <property type="entry name" value="rRNA_ssu_MeTfrase_G"/>
</dbReference>
<dbReference type="eggNOG" id="COG0357">
    <property type="taxonomic scope" value="Bacteria"/>
</dbReference>
<dbReference type="GO" id="GO:0005829">
    <property type="term" value="C:cytosol"/>
    <property type="evidence" value="ECO:0007669"/>
    <property type="project" value="TreeGrafter"/>
</dbReference>
<evidence type="ECO:0000256" key="4">
    <source>
        <dbReference type="ARBA" id="ARBA00022679"/>
    </source>
</evidence>
<dbReference type="EC" id="2.1.1.-" evidence="6"/>
<dbReference type="GO" id="GO:0070043">
    <property type="term" value="F:rRNA (guanine-N7-)-methyltransferase activity"/>
    <property type="evidence" value="ECO:0007669"/>
    <property type="project" value="UniProtKB-UniRule"/>
</dbReference>
<feature type="binding site" evidence="6">
    <location>
        <position position="76"/>
    </location>
    <ligand>
        <name>S-adenosyl-L-methionine</name>
        <dbReference type="ChEBI" id="CHEBI:59789"/>
    </ligand>
</feature>
<dbReference type="SUPFAM" id="SSF53335">
    <property type="entry name" value="S-adenosyl-L-methionine-dependent methyltransferases"/>
    <property type="match status" value="1"/>
</dbReference>
<feature type="binding site" evidence="6">
    <location>
        <position position="135"/>
    </location>
    <ligand>
        <name>S-adenosyl-L-methionine</name>
        <dbReference type="ChEBI" id="CHEBI:59789"/>
    </ligand>
</feature>
<comment type="similarity">
    <text evidence="6">Belongs to the methyltransferase superfamily. RNA methyltransferase RsmG family.</text>
</comment>
<dbReference type="HOGENOM" id="CLU_065341_2_2_10"/>
<dbReference type="Pfam" id="PF02527">
    <property type="entry name" value="GidB"/>
    <property type="match status" value="1"/>
</dbReference>
<evidence type="ECO:0000313" key="7">
    <source>
        <dbReference type="EMBL" id="EAP88562.1"/>
    </source>
</evidence>
<dbReference type="PANTHER" id="PTHR31760:SF0">
    <property type="entry name" value="S-ADENOSYL-L-METHIONINE-DEPENDENT METHYLTRANSFERASES SUPERFAMILY PROTEIN"/>
    <property type="match status" value="1"/>
</dbReference>
<keyword evidence="3 6" id="KW-0489">Methyltransferase</keyword>
<dbReference type="HAMAP" id="MF_00074">
    <property type="entry name" value="16SrRNA_methyltr_G"/>
    <property type="match status" value="1"/>
</dbReference>
<keyword evidence="8" id="KW-1185">Reference proteome</keyword>
<dbReference type="AlphaFoldDB" id="A3U8J5"/>